<dbReference type="Pfam" id="PF01381">
    <property type="entry name" value="HTH_3"/>
    <property type="match status" value="1"/>
</dbReference>
<reference evidence="4 5" key="1">
    <citation type="submission" date="2013-08" db="EMBL/GenBank/DDBJ databases">
        <authorList>
            <person name="Durkin A.S."/>
            <person name="Haft D.R."/>
            <person name="McCorrison J."/>
            <person name="Torralba M."/>
            <person name="Gillis M."/>
            <person name="Haft D.H."/>
            <person name="Methe B."/>
            <person name="Sutton G."/>
            <person name="Nelson K.E."/>
        </authorList>
    </citation>
    <scope>NUCLEOTIDE SEQUENCE [LARGE SCALE GENOMIC DNA]</scope>
    <source>
        <strain evidence="3 5">ATCC 35536</strain>
        <strain evidence="2 4">VPI DR56BR1116</strain>
    </source>
</reference>
<dbReference type="SUPFAM" id="SSF47413">
    <property type="entry name" value="lambda repressor-like DNA-binding domains"/>
    <property type="match status" value="1"/>
</dbReference>
<comment type="caution">
    <text evidence="2">The sequence shown here is derived from an EMBL/GenBank/DDBJ whole genome shotgun (WGS) entry which is preliminary data.</text>
</comment>
<gene>
    <name evidence="3" type="ORF">HMPREF0860_0393</name>
    <name evidence="2" type="ORF">HMPREF1325_2607</name>
</gene>
<proteinExistence type="predicted"/>
<evidence type="ECO:0000313" key="4">
    <source>
        <dbReference type="Proteomes" id="UP000016412"/>
    </source>
</evidence>
<dbReference type="RefSeq" id="WP_021330828.1">
    <property type="nucleotide sequence ID" value="NZ_AUZJ01000043.1"/>
</dbReference>
<name>U2KZK3_TRESO</name>
<dbReference type="PATRIC" id="fig|1125725.3.peg.1780"/>
<dbReference type="EMBL" id="AVQI01000084">
    <property type="protein sequence ID" value="ERJ97732.1"/>
    <property type="molecule type" value="Genomic_DNA"/>
</dbReference>
<dbReference type="AlphaFoldDB" id="U2KZK3"/>
<accession>U2KZK3</accession>
<evidence type="ECO:0000313" key="2">
    <source>
        <dbReference type="EMBL" id="ERF60430.1"/>
    </source>
</evidence>
<evidence type="ECO:0000313" key="5">
    <source>
        <dbReference type="Proteomes" id="UP000016646"/>
    </source>
</evidence>
<dbReference type="Proteomes" id="UP000016412">
    <property type="component" value="Unassembled WGS sequence"/>
</dbReference>
<protein>
    <submittedName>
        <fullName evidence="2">DNA-binding helix-turn-helix protein</fullName>
    </submittedName>
</protein>
<dbReference type="InterPro" id="IPR010982">
    <property type="entry name" value="Lambda_DNA-bd_dom_sf"/>
</dbReference>
<keyword evidence="2" id="KW-0238">DNA-binding</keyword>
<keyword evidence="5" id="KW-1185">Reference proteome</keyword>
<dbReference type="GO" id="GO:0003677">
    <property type="term" value="F:DNA binding"/>
    <property type="evidence" value="ECO:0007669"/>
    <property type="project" value="UniProtKB-KW"/>
</dbReference>
<dbReference type="EMBL" id="AUZJ01000043">
    <property type="protein sequence ID" value="ERF60430.1"/>
    <property type="molecule type" value="Genomic_DNA"/>
</dbReference>
<dbReference type="PROSITE" id="PS50943">
    <property type="entry name" value="HTH_CROC1"/>
    <property type="match status" value="1"/>
</dbReference>
<dbReference type="Gene3D" id="1.10.260.40">
    <property type="entry name" value="lambda repressor-like DNA-binding domains"/>
    <property type="match status" value="1"/>
</dbReference>
<dbReference type="SMART" id="SM00530">
    <property type="entry name" value="HTH_XRE"/>
    <property type="match status" value="1"/>
</dbReference>
<evidence type="ECO:0000313" key="3">
    <source>
        <dbReference type="EMBL" id="ERJ97732.1"/>
    </source>
</evidence>
<dbReference type="CDD" id="cd00093">
    <property type="entry name" value="HTH_XRE"/>
    <property type="match status" value="1"/>
</dbReference>
<sequence length="99" mass="11176">MMYEYQQEFIANVKKNRIKNGFSQAHFAELCGVATGTIGNIECGIAKPSFDLIIKMAEIFQIHPALLFSENPAVDYAEIQNDRKLLTEIKAMIESYLST</sequence>
<organism evidence="2 4">
    <name type="scientific">Treponema socranskii subsp. socranskii VPI DR56BR1116 = ATCC 35536</name>
    <dbReference type="NCBI Taxonomy" id="1125725"/>
    <lineage>
        <taxon>Bacteria</taxon>
        <taxon>Pseudomonadati</taxon>
        <taxon>Spirochaetota</taxon>
        <taxon>Spirochaetia</taxon>
        <taxon>Spirochaetales</taxon>
        <taxon>Treponemataceae</taxon>
        <taxon>Treponema</taxon>
    </lineage>
</organism>
<evidence type="ECO:0000259" key="1">
    <source>
        <dbReference type="PROSITE" id="PS50943"/>
    </source>
</evidence>
<dbReference type="OrthoDB" id="362920at2"/>
<dbReference type="InterPro" id="IPR001387">
    <property type="entry name" value="Cro/C1-type_HTH"/>
</dbReference>
<feature type="domain" description="HTH cro/C1-type" evidence="1">
    <location>
        <begin position="13"/>
        <end position="67"/>
    </location>
</feature>
<dbReference type="Proteomes" id="UP000016646">
    <property type="component" value="Unassembled WGS sequence"/>
</dbReference>